<dbReference type="Proteomes" id="UP001321786">
    <property type="component" value="Chromosome"/>
</dbReference>
<dbReference type="EMBL" id="AP028654">
    <property type="protein sequence ID" value="BEP28037.1"/>
    <property type="molecule type" value="Genomic_DNA"/>
</dbReference>
<keyword evidence="1" id="KW-0238">DNA-binding</keyword>
<protein>
    <submittedName>
        <fullName evidence="1">MmcQ/YjbR family DNA-binding protein</fullName>
    </submittedName>
</protein>
<accession>A0AAU9EBV2</accession>
<dbReference type="RefSeq" id="WP_338536387.1">
    <property type="nucleotide sequence ID" value="NZ_AP028654.1"/>
</dbReference>
<dbReference type="InterPro" id="IPR058532">
    <property type="entry name" value="YjbR/MT2646/Rv2570-like"/>
</dbReference>
<proteinExistence type="predicted"/>
<dbReference type="GO" id="GO:0003677">
    <property type="term" value="F:DNA binding"/>
    <property type="evidence" value="ECO:0007669"/>
    <property type="project" value="UniProtKB-KW"/>
</dbReference>
<dbReference type="Gene3D" id="3.90.1150.30">
    <property type="match status" value="1"/>
</dbReference>
<evidence type="ECO:0000313" key="1">
    <source>
        <dbReference type="EMBL" id="BEP28037.1"/>
    </source>
</evidence>
<sequence length="118" mass="14029">MTREDVVKYFLSKPYAIEYYPFDMVTAVFKVGGKMFALISDHEKDRLSINLKNTPEDNIELREMFKEIIPGYHMNKTHWNTVYLDGELEETLIKRLIDDSYNIVYKSLTKKVKKELEL</sequence>
<dbReference type="SUPFAM" id="SSF142906">
    <property type="entry name" value="YjbR-like"/>
    <property type="match status" value="1"/>
</dbReference>
<dbReference type="Pfam" id="PF04237">
    <property type="entry name" value="YjbR"/>
    <property type="match status" value="1"/>
</dbReference>
<dbReference type="PANTHER" id="PTHR35145">
    <property type="entry name" value="CYTOPLASMIC PROTEIN-RELATED"/>
    <property type="match status" value="1"/>
</dbReference>
<dbReference type="InterPro" id="IPR038056">
    <property type="entry name" value="YjbR-like_sf"/>
</dbReference>
<keyword evidence="2" id="KW-1185">Reference proteome</keyword>
<evidence type="ECO:0000313" key="2">
    <source>
        <dbReference type="Proteomes" id="UP001321786"/>
    </source>
</evidence>
<name>A0AAU9EBV2_9FIRM</name>
<dbReference type="InterPro" id="IPR007351">
    <property type="entry name" value="YjbR"/>
</dbReference>
<dbReference type="KEGG" id="hprf:HLPR_03680"/>
<reference evidence="1 2" key="1">
    <citation type="submission" date="2023-08" db="EMBL/GenBank/DDBJ databases">
        <title>Helicovermis profunda gen. nov., sp. nov., a novel mesophilic, fermentative bacterium within the Bacillota from a deep-sea hydrothermal vent chimney.</title>
        <authorList>
            <person name="Miyazaki U."/>
            <person name="Mizutani D."/>
            <person name="Hashimoto Y."/>
            <person name="Tame A."/>
            <person name="Sawayama S."/>
            <person name="Miyazaki J."/>
            <person name="Takai K."/>
            <person name="Nakagawa S."/>
        </authorList>
    </citation>
    <scope>NUCLEOTIDE SEQUENCE [LARGE SCALE GENOMIC DNA]</scope>
    <source>
        <strain evidence="1 2">S502</strain>
    </source>
</reference>
<organism evidence="1 2">
    <name type="scientific">Helicovermis profundi</name>
    <dbReference type="NCBI Taxonomy" id="3065157"/>
    <lineage>
        <taxon>Bacteria</taxon>
        <taxon>Bacillati</taxon>
        <taxon>Bacillota</taxon>
        <taxon>Clostridia</taxon>
        <taxon>Helicovermis</taxon>
    </lineage>
</organism>
<dbReference type="AlphaFoldDB" id="A0AAU9EBV2"/>
<gene>
    <name evidence="1" type="ORF">HLPR_03680</name>
</gene>
<dbReference type="PANTHER" id="PTHR35145:SF1">
    <property type="entry name" value="CYTOPLASMIC PROTEIN"/>
    <property type="match status" value="1"/>
</dbReference>